<name>A0ABW7ND68_9BACT</name>
<reference evidence="5 6" key="1">
    <citation type="journal article" date="2013" name="Int. J. Syst. Evol. Microbiol.">
        <title>Marinoscillum luteum sp. nov., isolated from marine sediment.</title>
        <authorList>
            <person name="Cha I.T."/>
            <person name="Park S.J."/>
            <person name="Kim S.J."/>
            <person name="Kim J.G."/>
            <person name="Jung M.Y."/>
            <person name="Shin K.S."/>
            <person name="Kwon K.K."/>
            <person name="Yang S.H."/>
            <person name="Seo Y.S."/>
            <person name="Rhee S.K."/>
        </authorList>
    </citation>
    <scope>NUCLEOTIDE SEQUENCE [LARGE SCALE GENOMIC DNA]</scope>
    <source>
        <strain evidence="5 6">KCTC 23939</strain>
    </source>
</reference>
<evidence type="ECO:0000256" key="1">
    <source>
        <dbReference type="ARBA" id="ARBA00022692"/>
    </source>
</evidence>
<dbReference type="Proteomes" id="UP001610063">
    <property type="component" value="Unassembled WGS sequence"/>
</dbReference>
<feature type="transmembrane region" description="Helical" evidence="4">
    <location>
        <begin position="5"/>
        <end position="25"/>
    </location>
</feature>
<keyword evidence="1 4" id="KW-0812">Transmembrane</keyword>
<dbReference type="RefSeq" id="WP_395418931.1">
    <property type="nucleotide sequence ID" value="NZ_JBIPKE010000020.1"/>
</dbReference>
<accession>A0ABW7ND68</accession>
<feature type="transmembrane region" description="Helical" evidence="4">
    <location>
        <begin position="100"/>
        <end position="124"/>
    </location>
</feature>
<keyword evidence="6" id="KW-1185">Reference proteome</keyword>
<feature type="transmembrane region" description="Helical" evidence="4">
    <location>
        <begin position="235"/>
        <end position="256"/>
    </location>
</feature>
<dbReference type="Gene3D" id="1.20.1250.20">
    <property type="entry name" value="MFS general substrate transporter like domains"/>
    <property type="match status" value="1"/>
</dbReference>
<evidence type="ECO:0000313" key="6">
    <source>
        <dbReference type="Proteomes" id="UP001610063"/>
    </source>
</evidence>
<comment type="caution">
    <text evidence="5">The sequence shown here is derived from an EMBL/GenBank/DDBJ whole genome shotgun (WGS) entry which is preliminary data.</text>
</comment>
<dbReference type="SUPFAM" id="SSF103473">
    <property type="entry name" value="MFS general substrate transporter"/>
    <property type="match status" value="1"/>
</dbReference>
<feature type="transmembrane region" description="Helical" evidence="4">
    <location>
        <begin position="268"/>
        <end position="289"/>
    </location>
</feature>
<keyword evidence="3 4" id="KW-0472">Membrane</keyword>
<evidence type="ECO:0000256" key="2">
    <source>
        <dbReference type="ARBA" id="ARBA00022989"/>
    </source>
</evidence>
<feature type="transmembrane region" description="Helical" evidence="4">
    <location>
        <begin position="295"/>
        <end position="319"/>
    </location>
</feature>
<dbReference type="InterPro" id="IPR011701">
    <property type="entry name" value="MFS"/>
</dbReference>
<feature type="transmembrane region" description="Helical" evidence="4">
    <location>
        <begin position="205"/>
        <end position="223"/>
    </location>
</feature>
<feature type="transmembrane region" description="Helical" evidence="4">
    <location>
        <begin position="40"/>
        <end position="60"/>
    </location>
</feature>
<gene>
    <name evidence="5" type="ORF">ACHKAR_18680</name>
</gene>
<dbReference type="EMBL" id="JBIPKE010000020">
    <property type="protein sequence ID" value="MFH6985484.1"/>
    <property type="molecule type" value="Genomic_DNA"/>
</dbReference>
<evidence type="ECO:0000313" key="5">
    <source>
        <dbReference type="EMBL" id="MFH6985484.1"/>
    </source>
</evidence>
<sequence>MWKQLLSLTLLYASVIIGWIAYYNYQPKLLEAYNFTDLTLFLFVVQGIIMVITPMIAGRLGDRFRGKAGKRLPIISAGVSFAAMIFMATAFTLYTEPGPVFKWILPGLITLWLFSMALFTSPAISTIELFVPVKKLPTAMAMLTIVYGLLYSIEPIIVDIIDFLGAPLTFVAGGVAVFFSGFLMRKNTKIMVDVPKKTELAKSDYTYAFVLGIALGLATTLLFNMFPDWFEAKNFHLFGISGNGAVSVILAVVAILSLPLSKFTESRSIYFTILLSILASFAVVAGIYFTDNYALLVILILLFAMFYSMMSVSFLPLALTVIRDQHKVFGVGVFFAGFELPNGILEAILVAQGNF</sequence>
<dbReference type="Pfam" id="PF07690">
    <property type="entry name" value="MFS_1"/>
    <property type="match status" value="1"/>
</dbReference>
<feature type="transmembrane region" description="Helical" evidence="4">
    <location>
        <begin position="72"/>
        <end position="94"/>
    </location>
</feature>
<evidence type="ECO:0000256" key="3">
    <source>
        <dbReference type="ARBA" id="ARBA00023136"/>
    </source>
</evidence>
<dbReference type="InterPro" id="IPR036259">
    <property type="entry name" value="MFS_trans_sf"/>
</dbReference>
<evidence type="ECO:0000256" key="4">
    <source>
        <dbReference type="SAM" id="Phobius"/>
    </source>
</evidence>
<feature type="transmembrane region" description="Helical" evidence="4">
    <location>
        <begin position="136"/>
        <end position="158"/>
    </location>
</feature>
<organism evidence="5 6">
    <name type="scientific">Marinoscillum luteum</name>
    <dbReference type="NCBI Taxonomy" id="861051"/>
    <lineage>
        <taxon>Bacteria</taxon>
        <taxon>Pseudomonadati</taxon>
        <taxon>Bacteroidota</taxon>
        <taxon>Cytophagia</taxon>
        <taxon>Cytophagales</taxon>
        <taxon>Reichenbachiellaceae</taxon>
        <taxon>Marinoscillum</taxon>
    </lineage>
</organism>
<protein>
    <submittedName>
        <fullName evidence="5">MFS transporter</fullName>
    </submittedName>
</protein>
<keyword evidence="2 4" id="KW-1133">Transmembrane helix</keyword>
<feature type="transmembrane region" description="Helical" evidence="4">
    <location>
        <begin position="164"/>
        <end position="184"/>
    </location>
</feature>
<proteinExistence type="predicted"/>